<dbReference type="InterPro" id="IPR003593">
    <property type="entry name" value="AAA+_ATPase"/>
</dbReference>
<dbReference type="InterPro" id="IPR027417">
    <property type="entry name" value="P-loop_NTPase"/>
</dbReference>
<reference evidence="16 17" key="1">
    <citation type="journal article" date="2019" name="ACS Chem. Biol.">
        <title>Identification and Mobilization of a Cryptic Antibiotic Biosynthesis Gene Locus from a Human-Pathogenic Nocardia Isolate.</title>
        <authorList>
            <person name="Herisse M."/>
            <person name="Ishida K."/>
            <person name="Porter J.L."/>
            <person name="Howden B."/>
            <person name="Hertweck C."/>
            <person name="Stinear T.P."/>
            <person name="Pidot S.J."/>
        </authorList>
    </citation>
    <scope>NUCLEOTIDE SEQUENCE [LARGE SCALE GENOMIC DNA]</scope>
    <source>
        <strain evidence="16 17">AUSMDU00012717</strain>
    </source>
</reference>
<dbReference type="GO" id="GO:0005829">
    <property type="term" value="C:cytosol"/>
    <property type="evidence" value="ECO:0007669"/>
    <property type="project" value="TreeGrafter"/>
</dbReference>
<keyword evidence="6 13" id="KW-0862">Zinc</keyword>
<dbReference type="PRINTS" id="PR01874">
    <property type="entry name" value="DNAREPAIRADA"/>
</dbReference>
<proteinExistence type="inferred from homology"/>
<dbReference type="GO" id="GO:0003684">
    <property type="term" value="F:damaged DNA binding"/>
    <property type="evidence" value="ECO:0007669"/>
    <property type="project" value="InterPro"/>
</dbReference>
<keyword evidence="5" id="KW-0378">Hydrolase</keyword>
<dbReference type="GO" id="GO:0005524">
    <property type="term" value="F:ATP binding"/>
    <property type="evidence" value="ECO:0007669"/>
    <property type="project" value="UniProtKB-UniRule"/>
</dbReference>
<dbReference type="AlphaFoldDB" id="A0A6G9Y5E2"/>
<dbReference type="InterPro" id="IPR014721">
    <property type="entry name" value="Ribsml_uS5_D2-typ_fold_subgr"/>
</dbReference>
<dbReference type="Gene3D" id="3.40.50.300">
    <property type="entry name" value="P-loop containing nucleotide triphosphate hydrolases"/>
    <property type="match status" value="1"/>
</dbReference>
<dbReference type="KEGG" id="nah:F5544_02445"/>
<accession>A0A6G9Y5E2</accession>
<evidence type="ECO:0000256" key="12">
    <source>
        <dbReference type="NCBIfam" id="TIGR00416"/>
    </source>
</evidence>
<feature type="region of interest" description="Lon-protease-like" evidence="11">
    <location>
        <begin position="354"/>
        <end position="544"/>
    </location>
</feature>
<dbReference type="InterPro" id="IPR041166">
    <property type="entry name" value="Rubredoxin_2"/>
</dbReference>
<dbReference type="InterPro" id="IPR020588">
    <property type="entry name" value="RecA_ATP-bd"/>
</dbReference>
<comment type="function">
    <text evidence="13">DNA-dependent ATPase involved in processing of recombination intermediates, plays a role in repairing DNA breaks. Stimulates the branch migration of RecA-mediated strand transfer reactions, allowing the 3' invading strand to extend heteroduplex DNA faster. Binds ssDNA in the presence of ADP but not other nucleotides, has ATPase activity that is stimulated by ssDNA and various branched DNA structures, but inhibited by SSB. Does not have RecA's homology-searching function.</text>
</comment>
<keyword evidence="1 11" id="KW-0479">Metal-binding</keyword>
<dbReference type="Pfam" id="PF13541">
    <property type="entry name" value="ChlI"/>
    <property type="match status" value="1"/>
</dbReference>
<dbReference type="EMBL" id="CP046172">
    <property type="protein sequence ID" value="QIS08409.1"/>
    <property type="molecule type" value="Genomic_DNA"/>
</dbReference>
<dbReference type="Gene3D" id="3.30.230.10">
    <property type="match status" value="1"/>
</dbReference>
<evidence type="ECO:0000259" key="15">
    <source>
        <dbReference type="PROSITE" id="PS50162"/>
    </source>
</evidence>
<organism evidence="16 17">
    <name type="scientific">Nocardia arthritidis</name>
    <dbReference type="NCBI Taxonomy" id="228602"/>
    <lineage>
        <taxon>Bacteria</taxon>
        <taxon>Bacillati</taxon>
        <taxon>Actinomycetota</taxon>
        <taxon>Actinomycetes</taxon>
        <taxon>Mycobacteriales</taxon>
        <taxon>Nocardiaceae</taxon>
        <taxon>Nocardia</taxon>
    </lineage>
</organism>
<dbReference type="NCBIfam" id="TIGR00416">
    <property type="entry name" value="sms"/>
    <property type="match status" value="1"/>
</dbReference>
<evidence type="ECO:0000256" key="6">
    <source>
        <dbReference type="ARBA" id="ARBA00022833"/>
    </source>
</evidence>
<evidence type="ECO:0000256" key="14">
    <source>
        <dbReference type="SAM" id="MobiDB-lite"/>
    </source>
</evidence>
<dbReference type="PROSITE" id="PS50162">
    <property type="entry name" value="RECA_2"/>
    <property type="match status" value="1"/>
</dbReference>
<evidence type="ECO:0000256" key="8">
    <source>
        <dbReference type="ARBA" id="ARBA00023016"/>
    </source>
</evidence>
<evidence type="ECO:0000256" key="9">
    <source>
        <dbReference type="ARBA" id="ARBA00023125"/>
    </source>
</evidence>
<dbReference type="SUPFAM" id="SSF52540">
    <property type="entry name" value="P-loop containing nucleoside triphosphate hydrolases"/>
    <property type="match status" value="1"/>
</dbReference>
<feature type="domain" description="RecA family profile 1" evidence="15">
    <location>
        <begin position="68"/>
        <end position="218"/>
    </location>
</feature>
<keyword evidence="7 11" id="KW-0067">ATP-binding</keyword>
<evidence type="ECO:0000256" key="7">
    <source>
        <dbReference type="ARBA" id="ARBA00022840"/>
    </source>
</evidence>
<evidence type="ECO:0000256" key="5">
    <source>
        <dbReference type="ARBA" id="ARBA00022801"/>
    </source>
</evidence>
<evidence type="ECO:0000313" key="16">
    <source>
        <dbReference type="EMBL" id="QIS08409.1"/>
    </source>
</evidence>
<dbReference type="PANTHER" id="PTHR32472">
    <property type="entry name" value="DNA REPAIR PROTEIN RADA"/>
    <property type="match status" value="1"/>
</dbReference>
<feature type="region of interest" description="Disordered" evidence="14">
    <location>
        <begin position="488"/>
        <end position="509"/>
    </location>
</feature>
<protein>
    <recommendedName>
        <fullName evidence="11 12">DNA repair protein RadA</fullName>
    </recommendedName>
</protein>
<dbReference type="GO" id="GO:0008270">
    <property type="term" value="F:zinc ion binding"/>
    <property type="evidence" value="ECO:0007669"/>
    <property type="project" value="UniProtKB-KW"/>
</dbReference>
<gene>
    <name evidence="11 16" type="primary">radA</name>
    <name evidence="16" type="ORF">F5544_02445</name>
</gene>
<dbReference type="FunFam" id="3.40.50.300:FF:000050">
    <property type="entry name" value="DNA repair protein RadA"/>
    <property type="match status" value="1"/>
</dbReference>
<dbReference type="SUPFAM" id="SSF54211">
    <property type="entry name" value="Ribosomal protein S5 domain 2-like"/>
    <property type="match status" value="1"/>
</dbReference>
<keyword evidence="8 11" id="KW-0346">Stress response</keyword>
<keyword evidence="10 11" id="KW-0234">DNA repair</keyword>
<evidence type="ECO:0000256" key="13">
    <source>
        <dbReference type="RuleBase" id="RU003555"/>
    </source>
</evidence>
<dbReference type="GO" id="GO:0016787">
    <property type="term" value="F:hydrolase activity"/>
    <property type="evidence" value="ECO:0007669"/>
    <property type="project" value="UniProtKB-KW"/>
</dbReference>
<dbReference type="GO" id="GO:0140664">
    <property type="term" value="F:ATP-dependent DNA damage sensor activity"/>
    <property type="evidence" value="ECO:0007669"/>
    <property type="project" value="InterPro"/>
</dbReference>
<keyword evidence="3 11" id="KW-0227">DNA damage</keyword>
<comment type="function">
    <text evidence="11">Plays a role in repairing double-strand DNA breaks, probably involving stabilizing or processing branched DNA or blocked replication forks.</text>
</comment>
<comment type="domain">
    <text evidence="11">The middle region has homology to RecA with ATPase motifs including the RadA KNRFG motif, while the C-terminus is homologous to Lon protease.</text>
</comment>
<evidence type="ECO:0000256" key="10">
    <source>
        <dbReference type="ARBA" id="ARBA00023204"/>
    </source>
</evidence>
<dbReference type="SMART" id="SM00382">
    <property type="entry name" value="AAA"/>
    <property type="match status" value="1"/>
</dbReference>
<evidence type="ECO:0000256" key="1">
    <source>
        <dbReference type="ARBA" id="ARBA00022723"/>
    </source>
</evidence>
<dbReference type="InterPro" id="IPR020568">
    <property type="entry name" value="Ribosomal_Su5_D2-typ_SF"/>
</dbReference>
<dbReference type="PANTHER" id="PTHR32472:SF10">
    <property type="entry name" value="DNA REPAIR PROTEIN RADA-LIKE PROTEIN"/>
    <property type="match status" value="1"/>
</dbReference>
<feature type="binding site" evidence="11">
    <location>
        <begin position="97"/>
        <end position="104"/>
    </location>
    <ligand>
        <name>ATP</name>
        <dbReference type="ChEBI" id="CHEBI:30616"/>
    </ligand>
</feature>
<keyword evidence="9 11" id="KW-0238">DNA-binding</keyword>
<sequence>MAKTKQIFRCSACRHEVAKWVGKCPDCGAWGTVEEVAVSATAVAGTGGRKAMLPSTAAAPISRIDSQVTKARATGVEELDRVLGGGVVPGSVVLLSGEPGVGKSTLLLEVAHRWAKQREEISLYVTAEESAGQVRLRADRTGAVHERVYLAAESDLSIVLGHVEQVRPTLLVVDSVQTMLAPEVDGVIGGVTQVRAVTAALTALAKASGIAVLLVGHVTKDGAIAGPRTLEHLVDVVLQFEGDKNSTLRMVRGIKNRFGSADEVGCFELHDDGIQGVADPSGLFLHHRTESVPGTAVTVAMDGKRPLVAEVQGLTVHTEIPSPRRAVSGLDYNRVAMVLAVLQSRCRVFLGKHDVYAATVGGMRLTEPAADLAVALAVASAARERALPAGWVVLGEVGLAGEVRRVTGISRRLAEAERLGFTTALVPPGCERKGISMKVHEVGDVQAALRMAGLGKKGRDPEPPQPGSLLAKRIRQQHETLRTKEILNPRPPKLPEGFVDEVDPDDPSLAVEGPIDEFSAHKMRRNRREQVEDNFRELLEDPDF</sequence>
<keyword evidence="17" id="KW-1185">Reference proteome</keyword>
<dbReference type="Pfam" id="PF18073">
    <property type="entry name" value="Zn_ribbon_LapB"/>
    <property type="match status" value="1"/>
</dbReference>
<dbReference type="HAMAP" id="MF_01498">
    <property type="entry name" value="RadA_bact"/>
    <property type="match status" value="1"/>
</dbReference>
<keyword evidence="2 11" id="KW-0547">Nucleotide-binding</keyword>
<dbReference type="Pfam" id="PF13481">
    <property type="entry name" value="AAA_25"/>
    <property type="match status" value="1"/>
</dbReference>
<evidence type="ECO:0000256" key="11">
    <source>
        <dbReference type="HAMAP-Rule" id="MF_01498"/>
    </source>
</evidence>
<dbReference type="InterPro" id="IPR004504">
    <property type="entry name" value="DNA_repair_RadA"/>
</dbReference>
<dbReference type="Proteomes" id="UP000503540">
    <property type="component" value="Chromosome"/>
</dbReference>
<comment type="similarity">
    <text evidence="11 13">Belongs to the RecA family. RadA subfamily.</text>
</comment>
<keyword evidence="4 13" id="KW-0863">Zinc-finger</keyword>
<evidence type="ECO:0000256" key="2">
    <source>
        <dbReference type="ARBA" id="ARBA00022741"/>
    </source>
</evidence>
<feature type="short sequence motif" description="RadA KNRFG motif" evidence="11">
    <location>
        <begin position="255"/>
        <end position="259"/>
    </location>
</feature>
<evidence type="ECO:0000313" key="17">
    <source>
        <dbReference type="Proteomes" id="UP000503540"/>
    </source>
</evidence>
<evidence type="ECO:0000256" key="4">
    <source>
        <dbReference type="ARBA" id="ARBA00022771"/>
    </source>
</evidence>
<dbReference type="GO" id="GO:0000725">
    <property type="term" value="P:recombinational repair"/>
    <property type="evidence" value="ECO:0007669"/>
    <property type="project" value="UniProtKB-UniRule"/>
</dbReference>
<evidence type="ECO:0000256" key="3">
    <source>
        <dbReference type="ARBA" id="ARBA00022763"/>
    </source>
</evidence>
<name>A0A6G9Y5E2_9NOCA</name>